<proteinExistence type="predicted"/>
<name>A0AAV7TMP5_PLEWA</name>
<evidence type="ECO:0000313" key="3">
    <source>
        <dbReference type="Proteomes" id="UP001066276"/>
    </source>
</evidence>
<feature type="transmembrane region" description="Helical" evidence="1">
    <location>
        <begin position="50"/>
        <end position="81"/>
    </location>
</feature>
<keyword evidence="3" id="KW-1185">Reference proteome</keyword>
<dbReference type="AlphaFoldDB" id="A0AAV7TMP5"/>
<feature type="transmembrane region" description="Helical" evidence="1">
    <location>
        <begin position="12"/>
        <end position="38"/>
    </location>
</feature>
<dbReference type="EMBL" id="JANPWB010000006">
    <property type="protein sequence ID" value="KAJ1177023.1"/>
    <property type="molecule type" value="Genomic_DNA"/>
</dbReference>
<keyword evidence="1" id="KW-1133">Transmembrane helix</keyword>
<protein>
    <recommendedName>
        <fullName evidence="4">Transmembrane protein</fullName>
    </recommendedName>
</protein>
<evidence type="ECO:0008006" key="4">
    <source>
        <dbReference type="Google" id="ProtNLM"/>
    </source>
</evidence>
<keyword evidence="1" id="KW-0472">Membrane</keyword>
<accession>A0AAV7TMP5</accession>
<dbReference type="Proteomes" id="UP001066276">
    <property type="component" value="Chromosome 3_2"/>
</dbReference>
<gene>
    <name evidence="2" type="ORF">NDU88_002289</name>
</gene>
<sequence length="135" mass="13990">MVSDALFCCDSVLVASVVGTMIYAVVTIAVAVFFPFVATDAAAVVPVIRIAVVVAVCTGMAAVAIAVVTAVCTAVILVMVATVITTHVSAVVTSVKGVISIVYKLLDWKKPIPDPSGWRGPLMYRVGRDTSSLGY</sequence>
<organism evidence="2 3">
    <name type="scientific">Pleurodeles waltl</name>
    <name type="common">Iberian ribbed newt</name>
    <dbReference type="NCBI Taxonomy" id="8319"/>
    <lineage>
        <taxon>Eukaryota</taxon>
        <taxon>Metazoa</taxon>
        <taxon>Chordata</taxon>
        <taxon>Craniata</taxon>
        <taxon>Vertebrata</taxon>
        <taxon>Euteleostomi</taxon>
        <taxon>Amphibia</taxon>
        <taxon>Batrachia</taxon>
        <taxon>Caudata</taxon>
        <taxon>Salamandroidea</taxon>
        <taxon>Salamandridae</taxon>
        <taxon>Pleurodelinae</taxon>
        <taxon>Pleurodeles</taxon>
    </lineage>
</organism>
<evidence type="ECO:0000313" key="2">
    <source>
        <dbReference type="EMBL" id="KAJ1177023.1"/>
    </source>
</evidence>
<evidence type="ECO:0000256" key="1">
    <source>
        <dbReference type="SAM" id="Phobius"/>
    </source>
</evidence>
<comment type="caution">
    <text evidence="2">The sequence shown here is derived from an EMBL/GenBank/DDBJ whole genome shotgun (WGS) entry which is preliminary data.</text>
</comment>
<keyword evidence="1" id="KW-0812">Transmembrane</keyword>
<reference evidence="2" key="1">
    <citation type="journal article" date="2022" name="bioRxiv">
        <title>Sequencing and chromosome-scale assembly of the giantPleurodeles waltlgenome.</title>
        <authorList>
            <person name="Brown T."/>
            <person name="Elewa A."/>
            <person name="Iarovenko S."/>
            <person name="Subramanian E."/>
            <person name="Araus A.J."/>
            <person name="Petzold A."/>
            <person name="Susuki M."/>
            <person name="Suzuki K.-i.T."/>
            <person name="Hayashi T."/>
            <person name="Toyoda A."/>
            <person name="Oliveira C."/>
            <person name="Osipova E."/>
            <person name="Leigh N.D."/>
            <person name="Simon A."/>
            <person name="Yun M.H."/>
        </authorList>
    </citation>
    <scope>NUCLEOTIDE SEQUENCE</scope>
    <source>
        <strain evidence="2">20211129_DDA</strain>
        <tissue evidence="2">Liver</tissue>
    </source>
</reference>